<accession>A0A151B3B1</accession>
<dbReference type="STRING" id="1121338.CLTEP_19140"/>
<dbReference type="RefSeq" id="WP_066825954.1">
    <property type="nucleotide sequence ID" value="NZ_LTBA01000024.1"/>
</dbReference>
<dbReference type="PROSITE" id="PS51257">
    <property type="entry name" value="PROKAR_LIPOPROTEIN"/>
    <property type="match status" value="1"/>
</dbReference>
<keyword evidence="3" id="KW-1185">Reference proteome</keyword>
<dbReference type="PANTHER" id="PTHR30024">
    <property type="entry name" value="ALIPHATIC SULFONATES-BINDING PROTEIN-RELATED"/>
    <property type="match status" value="1"/>
</dbReference>
<name>A0A151B3B1_9CLOT</name>
<feature type="signal peptide" evidence="1">
    <location>
        <begin position="1"/>
        <end position="28"/>
    </location>
</feature>
<comment type="caution">
    <text evidence="2">The sequence shown here is derived from an EMBL/GenBank/DDBJ whole genome shotgun (WGS) entry which is preliminary data.</text>
</comment>
<protein>
    <submittedName>
        <fullName evidence="2">1,4-dihydroxy-6-naphtoate synthase</fullName>
    </submittedName>
</protein>
<evidence type="ECO:0000313" key="3">
    <source>
        <dbReference type="Proteomes" id="UP000075531"/>
    </source>
</evidence>
<dbReference type="Proteomes" id="UP000075531">
    <property type="component" value="Unassembled WGS sequence"/>
</dbReference>
<dbReference type="PANTHER" id="PTHR30024:SF46">
    <property type="entry name" value="ABC TRANSPORTER, SUBSTRATE-BINDING LIPOPROTEIN"/>
    <property type="match status" value="1"/>
</dbReference>
<dbReference type="OrthoDB" id="9814375at2"/>
<dbReference type="PIRSF" id="PIRSF027386">
    <property type="entry name" value="UCP027386_ABC_sbc_TM0202"/>
    <property type="match status" value="1"/>
</dbReference>
<dbReference type="AlphaFoldDB" id="A0A151B3B1"/>
<dbReference type="Pfam" id="PF12974">
    <property type="entry name" value="Phosphonate-bd"/>
    <property type="match status" value="1"/>
</dbReference>
<proteinExistence type="predicted"/>
<dbReference type="Gene3D" id="3.40.190.10">
    <property type="entry name" value="Periplasmic binding protein-like II"/>
    <property type="match status" value="2"/>
</dbReference>
<dbReference type="PATRIC" id="fig|1121338.3.peg.1973"/>
<evidence type="ECO:0000256" key="1">
    <source>
        <dbReference type="SAM" id="SignalP"/>
    </source>
</evidence>
<dbReference type="InterPro" id="IPR027024">
    <property type="entry name" value="UCP027386_ABC_sbc_TM0202"/>
</dbReference>
<feature type="chain" id="PRO_5038967323" evidence="1">
    <location>
        <begin position="29"/>
        <end position="340"/>
    </location>
</feature>
<organism evidence="2 3">
    <name type="scientific">Clostridium tepidiprofundi DSM 19306</name>
    <dbReference type="NCBI Taxonomy" id="1121338"/>
    <lineage>
        <taxon>Bacteria</taxon>
        <taxon>Bacillati</taxon>
        <taxon>Bacillota</taxon>
        <taxon>Clostridia</taxon>
        <taxon>Eubacteriales</taxon>
        <taxon>Clostridiaceae</taxon>
        <taxon>Clostridium</taxon>
    </lineage>
</organism>
<evidence type="ECO:0000313" key="2">
    <source>
        <dbReference type="EMBL" id="KYH34137.1"/>
    </source>
</evidence>
<keyword evidence="1" id="KW-0732">Signal</keyword>
<reference evidence="2 3" key="1">
    <citation type="submission" date="2016-02" db="EMBL/GenBank/DDBJ databases">
        <title>Genome sequence of Clostridium tepidiprofundi DSM 19306.</title>
        <authorList>
            <person name="Poehlein A."/>
            <person name="Daniel R."/>
        </authorList>
    </citation>
    <scope>NUCLEOTIDE SEQUENCE [LARGE SCALE GENOMIC DNA]</scope>
    <source>
        <strain evidence="2 3">DSM 19306</strain>
    </source>
</reference>
<dbReference type="SUPFAM" id="SSF53850">
    <property type="entry name" value="Periplasmic binding protein-like II"/>
    <property type="match status" value="1"/>
</dbReference>
<sequence length="340" mass="37595">MKRKFTIFFLISILIFSLIGCTSKSSNKQNSNTNTSNNTNQNKITVNIAGLKGPTSIGMIKMFDEKPSLGKNITSVYTIANTPDILVAKLIKKEVDIAALPTNVASKMYNKTNGAYKLAAVNTFGMLYLVTNNTEINSWNDLKGKKINIIGKGSTPDYVFSYLLKKNGINTEKDVDLDYSLSQAELAQAVAANKVNIAVLPEPFVTMVTMKNKNVKISMNLQDEWKKIQGEDSPIAMGCVVVRSDFAKTHPEAVNTYLNEYEKSINWVNKNPEKAGVLVEKFGVLNNAKLAEKAIPNCNIRFLNASKAKNTVNTFLNILYDFTPSSIGGKLPDEGFFYKK</sequence>
<dbReference type="EMBL" id="LTBA01000024">
    <property type="protein sequence ID" value="KYH34137.1"/>
    <property type="molecule type" value="Genomic_DNA"/>
</dbReference>
<gene>
    <name evidence="2" type="primary">mqnD</name>
    <name evidence="2" type="ORF">CLTEP_19140</name>
</gene>